<keyword evidence="2" id="KW-0472">Membrane</keyword>
<reference evidence="3 4" key="1">
    <citation type="submission" date="2023-10" db="EMBL/GenBank/DDBJ databases">
        <title>Screening of Alkalihalobacillus lindianensis BZ-TG-R113 and Its Alleviation of Salt Stress on Rapeseed Growth.</title>
        <authorList>
            <person name="Zhao B."/>
            <person name="Guo T."/>
        </authorList>
    </citation>
    <scope>NUCLEOTIDE SEQUENCE [LARGE SCALE GENOMIC DNA]</scope>
    <source>
        <strain evidence="3 4">BZ-TG-R113</strain>
    </source>
</reference>
<feature type="non-terminal residue" evidence="3">
    <location>
        <position position="78"/>
    </location>
</feature>
<feature type="non-terminal residue" evidence="3">
    <location>
        <position position="1"/>
    </location>
</feature>
<evidence type="ECO:0000256" key="1">
    <source>
        <dbReference type="ARBA" id="ARBA00004651"/>
    </source>
</evidence>
<dbReference type="RefSeq" id="WP_317124513.1">
    <property type="nucleotide sequence ID" value="NZ_JAWJBA010001057.1"/>
</dbReference>
<organism evidence="3 4">
    <name type="scientific">Alkalihalophilus lindianensis</name>
    <dbReference type="NCBI Taxonomy" id="1630542"/>
    <lineage>
        <taxon>Bacteria</taxon>
        <taxon>Bacillati</taxon>
        <taxon>Bacillota</taxon>
        <taxon>Bacilli</taxon>
        <taxon>Bacillales</taxon>
        <taxon>Bacillaceae</taxon>
        <taxon>Alkalihalophilus</taxon>
    </lineage>
</organism>
<gene>
    <name evidence="3" type="ORF">RYX56_25360</name>
</gene>
<keyword evidence="2" id="KW-1133">Transmembrane helix</keyword>
<keyword evidence="2" id="KW-0812">Transmembrane</keyword>
<dbReference type="InterPro" id="IPR011701">
    <property type="entry name" value="MFS"/>
</dbReference>
<evidence type="ECO:0000256" key="2">
    <source>
        <dbReference type="SAM" id="Phobius"/>
    </source>
</evidence>
<dbReference type="Gene3D" id="1.20.1250.20">
    <property type="entry name" value="MFS general substrate transporter like domains"/>
    <property type="match status" value="1"/>
</dbReference>
<feature type="transmembrane region" description="Helical" evidence="2">
    <location>
        <begin position="40"/>
        <end position="60"/>
    </location>
</feature>
<sequence>VGDGDKGAAMAILNLGAGLCVFVGPALVALFYEVAGTRGIIWILAGLYAIAAILTTFLKLPGEGKQQAKIAEDVSIIG</sequence>
<evidence type="ECO:0000313" key="4">
    <source>
        <dbReference type="Proteomes" id="UP001287282"/>
    </source>
</evidence>
<accession>A0ABU3XIG9</accession>
<keyword evidence="4" id="KW-1185">Reference proteome</keyword>
<comment type="caution">
    <text evidence="3">The sequence shown here is derived from an EMBL/GenBank/DDBJ whole genome shotgun (WGS) entry which is preliminary data.</text>
</comment>
<dbReference type="Proteomes" id="UP001287282">
    <property type="component" value="Unassembled WGS sequence"/>
</dbReference>
<protein>
    <submittedName>
        <fullName evidence="3">MFS transporter</fullName>
    </submittedName>
</protein>
<dbReference type="EMBL" id="JAWJBA010001057">
    <property type="protein sequence ID" value="MDV2687681.1"/>
    <property type="molecule type" value="Genomic_DNA"/>
</dbReference>
<dbReference type="Pfam" id="PF07690">
    <property type="entry name" value="MFS_1"/>
    <property type="match status" value="1"/>
</dbReference>
<feature type="transmembrane region" description="Helical" evidence="2">
    <location>
        <begin position="12"/>
        <end position="34"/>
    </location>
</feature>
<evidence type="ECO:0000313" key="3">
    <source>
        <dbReference type="EMBL" id="MDV2687681.1"/>
    </source>
</evidence>
<dbReference type="InterPro" id="IPR036259">
    <property type="entry name" value="MFS_trans_sf"/>
</dbReference>
<proteinExistence type="predicted"/>
<name>A0ABU3XIG9_9BACI</name>
<dbReference type="SUPFAM" id="SSF103473">
    <property type="entry name" value="MFS general substrate transporter"/>
    <property type="match status" value="1"/>
</dbReference>
<comment type="subcellular location">
    <subcellularLocation>
        <location evidence="1">Cell membrane</location>
        <topology evidence="1">Multi-pass membrane protein</topology>
    </subcellularLocation>
</comment>